<evidence type="ECO:0000256" key="3">
    <source>
        <dbReference type="ARBA" id="ARBA00023163"/>
    </source>
</evidence>
<dbReference type="STRING" id="1397.ABW02_00395"/>
<dbReference type="InterPro" id="IPR001845">
    <property type="entry name" value="HTH_ArsR_DNA-bd_dom"/>
</dbReference>
<sequence length="313" mass="35372">MQIQVSKDYFYVYQALASETRIEIIELLAKASTNISDLAKQLHISPAIVTRHVQKLEEAGIVKSVRTPGKSGLQKIVELAIDNIEIHFPKKIFQEYALHLTDLKIGHYTDFQAKPTCGIASETEVIGKPDDPKYFMDSKRVDTQLLWLSEGFVEYKIPNLLGPNQIPEMIEISMELASEFPLSNNVWPSDITFYLNGVKLGTYTVPGNFSDVRGRYTPSWWNDKFSQYGLLKTIRINKIDTGIDGEPFSSVTIDDIQLDQSPFLTLKIAVEEGSEKVGGLTLFGEQFGNHKQNIRVGIYYLEKETQTLKTSNI</sequence>
<dbReference type="Pfam" id="PF01022">
    <property type="entry name" value="HTH_5"/>
    <property type="match status" value="1"/>
</dbReference>
<dbReference type="InterPro" id="IPR036388">
    <property type="entry name" value="WH-like_DNA-bd_sf"/>
</dbReference>
<name>A0A553SM21_NIACI</name>
<proteinExistence type="predicted"/>
<dbReference type="SMART" id="SM00418">
    <property type="entry name" value="HTH_ARSR"/>
    <property type="match status" value="1"/>
</dbReference>
<accession>A0A553SM21</accession>
<dbReference type="AlphaFoldDB" id="A0A553SM21"/>
<dbReference type="PROSITE" id="PS50987">
    <property type="entry name" value="HTH_ARSR_2"/>
    <property type="match status" value="1"/>
</dbReference>
<feature type="domain" description="HTH arsR-type" evidence="4">
    <location>
        <begin position="1"/>
        <end position="104"/>
    </location>
</feature>
<dbReference type="PANTHER" id="PTHR43132:SF2">
    <property type="entry name" value="ARSENICAL RESISTANCE OPERON REPRESSOR ARSR-RELATED"/>
    <property type="match status" value="1"/>
</dbReference>
<evidence type="ECO:0000313" key="5">
    <source>
        <dbReference type="EMBL" id="TRZ38041.1"/>
    </source>
</evidence>
<reference evidence="6" key="1">
    <citation type="submission" date="2018-10" db="EMBL/GenBank/DDBJ databases">
        <title>FDA dAtabase for Regulatory Grade micrObial Sequences (FDA-ARGOS): Supporting development and validation of Infectious Disease Dx tests.</title>
        <authorList>
            <person name="Minogue T."/>
            <person name="Wolcott M."/>
            <person name="Wasieloski L."/>
            <person name="Aguilar W."/>
            <person name="Moore D."/>
            <person name="Tallon L."/>
            <person name="Sadzewicz L."/>
            <person name="Sengamalay N."/>
            <person name="Ott S."/>
            <person name="Godinez A."/>
            <person name="Nagaraj S."/>
            <person name="Vavikolanu K."/>
            <person name="Vyas G."/>
            <person name="Nadendla S."/>
            <person name="George J."/>
            <person name="Sichtig H."/>
        </authorList>
    </citation>
    <scope>NUCLEOTIDE SEQUENCE [LARGE SCALE GENOMIC DNA]</scope>
    <source>
        <strain evidence="6">FDAARGOS_343</strain>
    </source>
</reference>
<protein>
    <submittedName>
        <fullName evidence="5">ArsR family transcriptional regulator</fullName>
    </submittedName>
</protein>
<comment type="caution">
    <text evidence="5">The sequence shown here is derived from an EMBL/GenBank/DDBJ whole genome shotgun (WGS) entry which is preliminary data.</text>
</comment>
<dbReference type="RefSeq" id="WP_185766314.1">
    <property type="nucleotide sequence ID" value="NZ_RIBP01000004.1"/>
</dbReference>
<organism evidence="5 6">
    <name type="scientific">Niallia circulans</name>
    <name type="common">Bacillus circulans</name>
    <dbReference type="NCBI Taxonomy" id="1397"/>
    <lineage>
        <taxon>Bacteria</taxon>
        <taxon>Bacillati</taxon>
        <taxon>Bacillota</taxon>
        <taxon>Bacilli</taxon>
        <taxon>Bacillales</taxon>
        <taxon>Bacillaceae</taxon>
        <taxon>Niallia</taxon>
    </lineage>
</organism>
<dbReference type="InterPro" id="IPR011991">
    <property type="entry name" value="ArsR-like_HTH"/>
</dbReference>
<keyword evidence="3" id="KW-0804">Transcription</keyword>
<dbReference type="InterPro" id="IPR036390">
    <property type="entry name" value="WH_DNA-bd_sf"/>
</dbReference>
<dbReference type="GO" id="GO:0003700">
    <property type="term" value="F:DNA-binding transcription factor activity"/>
    <property type="evidence" value="ECO:0007669"/>
    <property type="project" value="InterPro"/>
</dbReference>
<dbReference type="EMBL" id="RIBP01000004">
    <property type="protein sequence ID" value="TRZ38041.1"/>
    <property type="molecule type" value="Genomic_DNA"/>
</dbReference>
<dbReference type="Gene3D" id="1.10.10.10">
    <property type="entry name" value="Winged helix-like DNA-binding domain superfamily/Winged helix DNA-binding domain"/>
    <property type="match status" value="1"/>
</dbReference>
<evidence type="ECO:0000259" key="4">
    <source>
        <dbReference type="PROSITE" id="PS50987"/>
    </source>
</evidence>
<dbReference type="PANTHER" id="PTHR43132">
    <property type="entry name" value="ARSENICAL RESISTANCE OPERON REPRESSOR ARSR-RELATED"/>
    <property type="match status" value="1"/>
</dbReference>
<evidence type="ECO:0000256" key="1">
    <source>
        <dbReference type="ARBA" id="ARBA00023015"/>
    </source>
</evidence>
<keyword evidence="2" id="KW-0238">DNA-binding</keyword>
<keyword evidence="1" id="KW-0805">Transcription regulation</keyword>
<gene>
    <name evidence="5" type="ORF">CEQ21_21755</name>
</gene>
<dbReference type="SUPFAM" id="SSF46785">
    <property type="entry name" value="Winged helix' DNA-binding domain"/>
    <property type="match status" value="1"/>
</dbReference>
<dbReference type="CDD" id="cd00090">
    <property type="entry name" value="HTH_ARSR"/>
    <property type="match status" value="1"/>
</dbReference>
<dbReference type="InterPro" id="IPR051011">
    <property type="entry name" value="Metal_resp_trans_reg"/>
</dbReference>
<evidence type="ECO:0000256" key="2">
    <source>
        <dbReference type="ARBA" id="ARBA00023125"/>
    </source>
</evidence>
<dbReference type="GO" id="GO:0003677">
    <property type="term" value="F:DNA binding"/>
    <property type="evidence" value="ECO:0007669"/>
    <property type="project" value="UniProtKB-KW"/>
</dbReference>
<dbReference type="Proteomes" id="UP000319837">
    <property type="component" value="Unassembled WGS sequence"/>
</dbReference>
<evidence type="ECO:0000313" key="6">
    <source>
        <dbReference type="Proteomes" id="UP000319837"/>
    </source>
</evidence>